<proteinExistence type="predicted"/>
<evidence type="ECO:0000313" key="2">
    <source>
        <dbReference type="EMBL" id="MEQ2233242.1"/>
    </source>
</evidence>
<comment type="caution">
    <text evidence="2">The sequence shown here is derived from an EMBL/GenBank/DDBJ whole genome shotgun (WGS) entry which is preliminary data.</text>
</comment>
<name>A0ABV0TP49_9TELE</name>
<organism evidence="2 3">
    <name type="scientific">Ilyodon furcidens</name>
    <name type="common">goldbreast splitfin</name>
    <dbReference type="NCBI Taxonomy" id="33524"/>
    <lineage>
        <taxon>Eukaryota</taxon>
        <taxon>Metazoa</taxon>
        <taxon>Chordata</taxon>
        <taxon>Craniata</taxon>
        <taxon>Vertebrata</taxon>
        <taxon>Euteleostomi</taxon>
        <taxon>Actinopterygii</taxon>
        <taxon>Neopterygii</taxon>
        <taxon>Teleostei</taxon>
        <taxon>Neoteleostei</taxon>
        <taxon>Acanthomorphata</taxon>
        <taxon>Ovalentaria</taxon>
        <taxon>Atherinomorphae</taxon>
        <taxon>Cyprinodontiformes</taxon>
        <taxon>Goodeidae</taxon>
        <taxon>Ilyodon</taxon>
    </lineage>
</organism>
<sequence>MHVMSPYTVETGSHPGAGPGLGTRRRAPGDRVAPCWSWRDYASRLAWELLRLEPEEVSGQREVWVPLLSLLSPATWSRMKRKMIIMRTIFHSLMFDAKQTSRECRNQVLDSQPGILLDGVCMFSSVCVGSHQVLRLPPTVQKHNC</sequence>
<dbReference type="Proteomes" id="UP001482620">
    <property type="component" value="Unassembled WGS sequence"/>
</dbReference>
<keyword evidence="3" id="KW-1185">Reference proteome</keyword>
<dbReference type="EMBL" id="JAHRIQ010036777">
    <property type="protein sequence ID" value="MEQ2233242.1"/>
    <property type="molecule type" value="Genomic_DNA"/>
</dbReference>
<reference evidence="2 3" key="1">
    <citation type="submission" date="2021-06" db="EMBL/GenBank/DDBJ databases">
        <authorList>
            <person name="Palmer J.M."/>
        </authorList>
    </citation>
    <scope>NUCLEOTIDE SEQUENCE [LARGE SCALE GENOMIC DNA]</scope>
    <source>
        <strain evidence="3">if_2019</strain>
        <tissue evidence="2">Muscle</tissue>
    </source>
</reference>
<accession>A0ABV0TP49</accession>
<evidence type="ECO:0000313" key="3">
    <source>
        <dbReference type="Proteomes" id="UP001482620"/>
    </source>
</evidence>
<protein>
    <submittedName>
        <fullName evidence="2">Uncharacterized protein</fullName>
    </submittedName>
</protein>
<feature type="region of interest" description="Disordered" evidence="1">
    <location>
        <begin position="1"/>
        <end position="30"/>
    </location>
</feature>
<gene>
    <name evidence="2" type="ORF">ILYODFUR_019919</name>
</gene>
<evidence type="ECO:0000256" key="1">
    <source>
        <dbReference type="SAM" id="MobiDB-lite"/>
    </source>
</evidence>